<dbReference type="EMBL" id="JBHTLU010000013">
    <property type="protein sequence ID" value="MFD1220074.1"/>
    <property type="molecule type" value="Genomic_DNA"/>
</dbReference>
<keyword evidence="1" id="KW-0472">Membrane</keyword>
<reference evidence="3" key="1">
    <citation type="journal article" date="2019" name="Int. J. Syst. Evol. Microbiol.">
        <title>The Global Catalogue of Microorganisms (GCM) 10K type strain sequencing project: providing services to taxonomists for standard genome sequencing and annotation.</title>
        <authorList>
            <consortium name="The Broad Institute Genomics Platform"/>
            <consortium name="The Broad Institute Genome Sequencing Center for Infectious Disease"/>
            <person name="Wu L."/>
            <person name="Ma J."/>
        </authorList>
    </citation>
    <scope>NUCLEOTIDE SEQUENCE [LARGE SCALE GENOMIC DNA]</scope>
    <source>
        <strain evidence="3">CCUG 53270</strain>
    </source>
</reference>
<accession>A0ABW3UIB6</accession>
<evidence type="ECO:0000313" key="2">
    <source>
        <dbReference type="EMBL" id="MFD1220074.1"/>
    </source>
</evidence>
<organism evidence="2 3">
    <name type="scientific">Paenibacillus vulneris</name>
    <dbReference type="NCBI Taxonomy" id="1133364"/>
    <lineage>
        <taxon>Bacteria</taxon>
        <taxon>Bacillati</taxon>
        <taxon>Bacillota</taxon>
        <taxon>Bacilli</taxon>
        <taxon>Bacillales</taxon>
        <taxon>Paenibacillaceae</taxon>
        <taxon>Paenibacillus</taxon>
    </lineage>
</organism>
<keyword evidence="1" id="KW-1133">Transmembrane helix</keyword>
<evidence type="ECO:0000256" key="1">
    <source>
        <dbReference type="SAM" id="Phobius"/>
    </source>
</evidence>
<feature type="transmembrane region" description="Helical" evidence="1">
    <location>
        <begin position="30"/>
        <end position="50"/>
    </location>
</feature>
<evidence type="ECO:0000313" key="3">
    <source>
        <dbReference type="Proteomes" id="UP001597180"/>
    </source>
</evidence>
<dbReference type="Proteomes" id="UP001597180">
    <property type="component" value="Unassembled WGS sequence"/>
</dbReference>
<proteinExistence type="predicted"/>
<comment type="caution">
    <text evidence="2">The sequence shown here is derived from an EMBL/GenBank/DDBJ whole genome shotgun (WGS) entry which is preliminary data.</text>
</comment>
<sequence length="92" mass="10558">MKGTKNIVLMGLALGMLFYAVPRLDLSSESILPTVFGIAWIAFALLIIAAHLHELLGVDEEAREEMEKVKRMKKWQLEQMVQGKRKMLQFKK</sequence>
<dbReference type="RefSeq" id="WP_225947886.1">
    <property type="nucleotide sequence ID" value="NZ_BAABJG010000006.1"/>
</dbReference>
<feature type="transmembrane region" description="Helical" evidence="1">
    <location>
        <begin position="7"/>
        <end position="24"/>
    </location>
</feature>
<gene>
    <name evidence="2" type="ORF">ACFQ4B_08090</name>
</gene>
<keyword evidence="3" id="KW-1185">Reference proteome</keyword>
<keyword evidence="1" id="KW-0812">Transmembrane</keyword>
<protein>
    <submittedName>
        <fullName evidence="2">Uncharacterized protein</fullName>
    </submittedName>
</protein>
<name>A0ABW3UIB6_9BACL</name>